<reference evidence="4" key="1">
    <citation type="submission" date="2017-06" db="EMBL/GenBank/DDBJ databases">
        <authorList>
            <person name="Varghese N."/>
            <person name="Submissions S."/>
        </authorList>
    </citation>
    <scope>NUCLEOTIDE SEQUENCE [LARGE SCALE GENOMIC DNA]</scope>
    <source>
        <strain evidence="4">DSM 46839</strain>
    </source>
</reference>
<dbReference type="RefSeq" id="WP_089304908.1">
    <property type="nucleotide sequence ID" value="NZ_FZOO01000003.1"/>
</dbReference>
<dbReference type="OrthoDB" id="9801383at2"/>
<dbReference type="GO" id="GO:0031640">
    <property type="term" value="P:killing of cells of another organism"/>
    <property type="evidence" value="ECO:0007669"/>
    <property type="project" value="InterPro"/>
</dbReference>
<sequence length="766" mass="83015">MTDIRPPRRRLLPLLTASPVRHGTTSHTTCFYKCGNACDKPVPNRTDNPTFASVVQSAVSRRNVLKAAGVSALVVAAGPALPAAAHGRRSGTTPESAAADAPLTFQPVEQNFLDELVVPSGYSYSVVMRWGDPVEEGAPRFDIDAQTPEAQAKQFGYNCDFIGWLPLDDRNALLVVNHEYTDEQLMFGGVADEEGAGDISDEQKRVAMMAHGISVVQVRRVGQTGQWRPTRDRGRNRRITATTPMEVTGPAAGSEYLKTGADPTGRTVLGTLNNCAGGITPWGTTLHGEENFNQYFGSSAPITVDAQLAALERYGISAEDVPTRQWQTADPRFDLVQEPNEVNRFGWVVEVDPFDPHSTPRKHSSLGRFKHEGADIRIAEDGRVVAYSGDDERFEYVYKFVSKRRYREGERHKAHNMTLLEEGDLYVARFTGDSPPAEIDGSGRLPSDGEFDGTGTWIPLVLDGESMIPGKDVAWVLTFTRQAVDRLGKRLDADGDPVLDAAGAEIVEDPSKVPTKMDRPEDIQTNPVNGRVYVALTNNSRRTGLDGRPGADEANPLTRSWAFDEGSPAVAATETEAAVEAVAASFSEQPGNNNGHVIEWEERGEVTATEFSWRIFLLAGDPERPETYFAGYDKSQVSAISCPDNLEFDAAGNLWISTDGTALSTRNQEAGTVGGTNDGLFAVPTAGPERGHLKAFLTVPVGAECSGPMIPADGRSVFVSAQHPGETDGSTLETPSSTWPDRLPVRPFPRPSVAVVFRHDGQRVGV</sequence>
<dbReference type="PROSITE" id="PS00276">
    <property type="entry name" value="CHANNEL_COLICIN"/>
    <property type="match status" value="1"/>
</dbReference>
<dbReference type="PANTHER" id="PTHR35399">
    <property type="entry name" value="SLR8030 PROTEIN"/>
    <property type="match status" value="1"/>
</dbReference>
<dbReference type="PROSITE" id="PS51318">
    <property type="entry name" value="TAT"/>
    <property type="match status" value="1"/>
</dbReference>
<feature type="domain" description="Channel forming colicins" evidence="2">
    <location>
        <begin position="454"/>
        <end position="465"/>
    </location>
</feature>
<dbReference type="GO" id="GO:0050829">
    <property type="term" value="P:defense response to Gram-negative bacterium"/>
    <property type="evidence" value="ECO:0007669"/>
    <property type="project" value="InterPro"/>
</dbReference>
<dbReference type="GO" id="GO:0140911">
    <property type="term" value="F:pore-forming activity"/>
    <property type="evidence" value="ECO:0007669"/>
    <property type="project" value="InterPro"/>
</dbReference>
<dbReference type="PANTHER" id="PTHR35399:SF2">
    <property type="entry name" value="DUF839 DOMAIN-CONTAINING PROTEIN"/>
    <property type="match status" value="1"/>
</dbReference>
<dbReference type="Pfam" id="PF05787">
    <property type="entry name" value="PhoX"/>
    <property type="match status" value="1"/>
</dbReference>
<protein>
    <recommendedName>
        <fullName evidence="2">Channel forming colicins domain-containing protein</fullName>
    </recommendedName>
</protein>
<keyword evidence="4" id="KW-1185">Reference proteome</keyword>
<evidence type="ECO:0000256" key="1">
    <source>
        <dbReference type="SAM" id="MobiDB-lite"/>
    </source>
</evidence>
<dbReference type="InterPro" id="IPR008557">
    <property type="entry name" value="PhoX"/>
</dbReference>
<proteinExistence type="predicted"/>
<dbReference type="AlphaFoldDB" id="A0A239DAR8"/>
<evidence type="ECO:0000259" key="2">
    <source>
        <dbReference type="PROSITE" id="PS00276"/>
    </source>
</evidence>
<feature type="region of interest" description="Disordered" evidence="1">
    <location>
        <begin position="721"/>
        <end position="745"/>
    </location>
</feature>
<dbReference type="EMBL" id="FZOO01000003">
    <property type="protein sequence ID" value="SNS28971.1"/>
    <property type="molecule type" value="Genomic_DNA"/>
</dbReference>
<organism evidence="3 4">
    <name type="scientific">Geodermatophilus pulveris</name>
    <dbReference type="NCBI Taxonomy" id="1564159"/>
    <lineage>
        <taxon>Bacteria</taxon>
        <taxon>Bacillati</taxon>
        <taxon>Actinomycetota</taxon>
        <taxon>Actinomycetes</taxon>
        <taxon>Geodermatophilales</taxon>
        <taxon>Geodermatophilaceae</taxon>
        <taxon>Geodermatophilus</taxon>
    </lineage>
</organism>
<evidence type="ECO:0000313" key="4">
    <source>
        <dbReference type="Proteomes" id="UP000198373"/>
    </source>
</evidence>
<dbReference type="SUPFAM" id="SSF63829">
    <property type="entry name" value="Calcium-dependent phosphotriesterase"/>
    <property type="match status" value="1"/>
</dbReference>
<dbReference type="InterPro" id="IPR006311">
    <property type="entry name" value="TAT_signal"/>
</dbReference>
<dbReference type="InterPro" id="IPR000293">
    <property type="entry name" value="Channel_colicin_C"/>
</dbReference>
<name>A0A239DAR8_9ACTN</name>
<dbReference type="GO" id="GO:0016020">
    <property type="term" value="C:membrane"/>
    <property type="evidence" value="ECO:0007669"/>
    <property type="project" value="InterPro"/>
</dbReference>
<evidence type="ECO:0000313" key="3">
    <source>
        <dbReference type="EMBL" id="SNS28971.1"/>
    </source>
</evidence>
<gene>
    <name evidence="3" type="ORF">SAMN06893096_10378</name>
</gene>
<feature type="compositionally biased region" description="Polar residues" evidence="1">
    <location>
        <begin position="728"/>
        <end position="739"/>
    </location>
</feature>
<dbReference type="Proteomes" id="UP000198373">
    <property type="component" value="Unassembled WGS sequence"/>
</dbReference>
<accession>A0A239DAR8</accession>